<name>A0A521FAA1_SACCC</name>
<protein>
    <submittedName>
        <fullName evidence="1">Uncharacterized protein</fullName>
    </submittedName>
</protein>
<dbReference type="AlphaFoldDB" id="A0A521FAA1"/>
<proteinExistence type="predicted"/>
<sequence>MIKFAVKKAVVSQKKHNLVSLEMNAPISRAKFAQLLNPLLHPFV</sequence>
<organism evidence="1 2">
    <name type="scientific">Saccharicrinis carchari</name>
    <dbReference type="NCBI Taxonomy" id="1168039"/>
    <lineage>
        <taxon>Bacteria</taxon>
        <taxon>Pseudomonadati</taxon>
        <taxon>Bacteroidota</taxon>
        <taxon>Bacteroidia</taxon>
        <taxon>Marinilabiliales</taxon>
        <taxon>Marinilabiliaceae</taxon>
        <taxon>Saccharicrinis</taxon>
    </lineage>
</organism>
<dbReference type="Proteomes" id="UP000319040">
    <property type="component" value="Unassembled WGS sequence"/>
</dbReference>
<gene>
    <name evidence="1" type="ORF">SAMN06265379_11816</name>
</gene>
<evidence type="ECO:0000313" key="1">
    <source>
        <dbReference type="EMBL" id="SMO93132.1"/>
    </source>
</evidence>
<accession>A0A521FAA1</accession>
<evidence type="ECO:0000313" key="2">
    <source>
        <dbReference type="Proteomes" id="UP000319040"/>
    </source>
</evidence>
<reference evidence="1 2" key="1">
    <citation type="submission" date="2017-05" db="EMBL/GenBank/DDBJ databases">
        <authorList>
            <person name="Varghese N."/>
            <person name="Submissions S."/>
        </authorList>
    </citation>
    <scope>NUCLEOTIDE SEQUENCE [LARGE SCALE GENOMIC DNA]</scope>
    <source>
        <strain evidence="1 2">DSM 27040</strain>
    </source>
</reference>
<keyword evidence="2" id="KW-1185">Reference proteome</keyword>
<dbReference type="EMBL" id="FXTB01000018">
    <property type="protein sequence ID" value="SMO93132.1"/>
    <property type="molecule type" value="Genomic_DNA"/>
</dbReference>